<dbReference type="SUPFAM" id="SSF48150">
    <property type="entry name" value="DNA-glycosylase"/>
    <property type="match status" value="1"/>
</dbReference>
<dbReference type="PANTHER" id="PTHR43003:SF6">
    <property type="entry name" value="DNA GLYCOSYLASE"/>
    <property type="match status" value="1"/>
</dbReference>
<evidence type="ECO:0000313" key="4">
    <source>
        <dbReference type="EMBL" id="RCG27910.1"/>
    </source>
</evidence>
<keyword evidence="2" id="KW-0234">DNA repair</keyword>
<dbReference type="GO" id="GO:0006285">
    <property type="term" value="P:base-excision repair, AP site formation"/>
    <property type="evidence" value="ECO:0007669"/>
    <property type="project" value="TreeGrafter"/>
</dbReference>
<evidence type="ECO:0000256" key="2">
    <source>
        <dbReference type="ARBA" id="ARBA00023204"/>
    </source>
</evidence>
<dbReference type="GO" id="GO:0032993">
    <property type="term" value="C:protein-DNA complex"/>
    <property type="evidence" value="ECO:0007669"/>
    <property type="project" value="TreeGrafter"/>
</dbReference>
<dbReference type="InterPro" id="IPR011257">
    <property type="entry name" value="DNA_glycosylase"/>
</dbReference>
<feature type="region of interest" description="Disordered" evidence="3">
    <location>
        <begin position="288"/>
        <end position="307"/>
    </location>
</feature>
<gene>
    <name evidence="4" type="ORF">DQ384_25675</name>
</gene>
<dbReference type="EMBL" id="QOIL01000015">
    <property type="protein sequence ID" value="RCG27910.1"/>
    <property type="molecule type" value="Genomic_DNA"/>
</dbReference>
<keyword evidence="1" id="KW-0227">DNA damage</keyword>
<evidence type="ECO:0000256" key="1">
    <source>
        <dbReference type="ARBA" id="ARBA00022763"/>
    </source>
</evidence>
<comment type="caution">
    <text evidence="4">The sequence shown here is derived from an EMBL/GenBank/DDBJ whole genome shotgun (WGS) entry which is preliminary data.</text>
</comment>
<dbReference type="GO" id="GO:0006307">
    <property type="term" value="P:DNA alkylation repair"/>
    <property type="evidence" value="ECO:0007669"/>
    <property type="project" value="TreeGrafter"/>
</dbReference>
<evidence type="ECO:0000256" key="3">
    <source>
        <dbReference type="SAM" id="MobiDB-lite"/>
    </source>
</evidence>
<dbReference type="PANTHER" id="PTHR43003">
    <property type="entry name" value="DNA-3-METHYLADENINE GLYCOSYLASE"/>
    <property type="match status" value="1"/>
</dbReference>
<dbReference type="Proteomes" id="UP000253094">
    <property type="component" value="Unassembled WGS sequence"/>
</dbReference>
<dbReference type="InterPro" id="IPR051912">
    <property type="entry name" value="Alkylbase_DNA_Glycosylase/TA"/>
</dbReference>
<dbReference type="GO" id="GO:0043916">
    <property type="term" value="F:DNA-7-methylguanine glycosylase activity"/>
    <property type="evidence" value="ECO:0007669"/>
    <property type="project" value="TreeGrafter"/>
</dbReference>
<dbReference type="AlphaFoldDB" id="A0A367FE83"/>
<dbReference type="GO" id="GO:0032131">
    <property type="term" value="F:alkylated DNA binding"/>
    <property type="evidence" value="ECO:0007669"/>
    <property type="project" value="TreeGrafter"/>
</dbReference>
<proteinExistence type="predicted"/>
<dbReference type="OrthoDB" id="5501430at2"/>
<dbReference type="RefSeq" id="WP_114031433.1">
    <property type="nucleotide sequence ID" value="NZ_QOIL01000015.1"/>
</dbReference>
<evidence type="ECO:0000313" key="5">
    <source>
        <dbReference type="Proteomes" id="UP000253094"/>
    </source>
</evidence>
<dbReference type="Gene3D" id="1.10.340.30">
    <property type="entry name" value="Hypothetical protein, domain 2"/>
    <property type="match status" value="1"/>
</dbReference>
<reference evidence="4 5" key="1">
    <citation type="submission" date="2018-06" db="EMBL/GenBank/DDBJ databases">
        <title>Sphaerisporangium craniellae sp. nov., isolated from a marine sponge in the South China Sea.</title>
        <authorList>
            <person name="Li L."/>
        </authorList>
    </citation>
    <scope>NUCLEOTIDE SEQUENCE [LARGE SCALE GENOMIC DNA]</scope>
    <source>
        <strain evidence="4 5">CCTCC AA 208026</strain>
    </source>
</reference>
<keyword evidence="5" id="KW-1185">Reference proteome</keyword>
<protein>
    <submittedName>
        <fullName evidence="4">DNA-3-methyladenine glycosylase 2 family protein</fullName>
    </submittedName>
</protein>
<name>A0A367FE83_9ACTN</name>
<sequence>MRERRWRPGAPLDVRLTLAPHRRGSGDPAWQATPDGAIWRTSRTPEGPGTLRVLVDARAAEVVGQAWGPGGPWLLETLPRLLGADDPVADFRVLMERLEAGGHTLIRELASRHSGLRLSVTARVFEALVPAVLEQKVVGREAWRAWRWLLRAYGEPAPGPAPSGMRVFPEPEVWRRIPSWDWHRAGAEAVRARTIVNAALHAGKLESAAPAEADRLLRALPGVGVWTSAETRQRAHGDPDAVSVGDYHLPSLVGWSLTGRKTDDAGMLELLAPYRGQRHRVTRLLELGGRRPPARGPRMSVRDYRSF</sequence>
<accession>A0A367FE83</accession>
<dbReference type="GO" id="GO:0005737">
    <property type="term" value="C:cytoplasm"/>
    <property type="evidence" value="ECO:0007669"/>
    <property type="project" value="TreeGrafter"/>
</dbReference>
<dbReference type="GO" id="GO:0008725">
    <property type="term" value="F:DNA-3-methyladenine glycosylase activity"/>
    <property type="evidence" value="ECO:0007669"/>
    <property type="project" value="TreeGrafter"/>
</dbReference>
<organism evidence="4 5">
    <name type="scientific">Sphaerisporangium album</name>
    <dbReference type="NCBI Taxonomy" id="509200"/>
    <lineage>
        <taxon>Bacteria</taxon>
        <taxon>Bacillati</taxon>
        <taxon>Actinomycetota</taxon>
        <taxon>Actinomycetes</taxon>
        <taxon>Streptosporangiales</taxon>
        <taxon>Streptosporangiaceae</taxon>
        <taxon>Sphaerisporangium</taxon>
    </lineage>
</organism>